<feature type="transmembrane region" description="Helical" evidence="1">
    <location>
        <begin position="47"/>
        <end position="68"/>
    </location>
</feature>
<sequence>LFVFSISCHHQCIATRVVTERRCKVCGVHYQYREYGSLKDFFMRYRYQYCCTVSLLLFLFSISAFAIIKSVTNVERFSIARLFLLLIGVVVSGTCLVFMWMWVKYTIMRRIPRFTTRYRQITVFNYEPAEKRKPQIRPQPLEEKSQAVPLCAVDSTLDQCLISCEIAPPSTWHASSTPIVDGSQFVAFTFDTPADEKKQRKS</sequence>
<keyword evidence="3" id="KW-1185">Reference proteome</keyword>
<dbReference type="AlphaFoldDB" id="A0A2G9V0R3"/>
<protein>
    <submittedName>
        <fullName evidence="2">Uncharacterized protein</fullName>
    </submittedName>
</protein>
<accession>A0A2G9V0R3</accession>
<feature type="non-terminal residue" evidence="2">
    <location>
        <position position="1"/>
    </location>
</feature>
<keyword evidence="1" id="KW-0812">Transmembrane</keyword>
<proteinExistence type="predicted"/>
<keyword evidence="1" id="KW-0472">Membrane</keyword>
<dbReference type="Proteomes" id="UP000230423">
    <property type="component" value="Unassembled WGS sequence"/>
</dbReference>
<evidence type="ECO:0000313" key="3">
    <source>
        <dbReference type="Proteomes" id="UP000230423"/>
    </source>
</evidence>
<evidence type="ECO:0000256" key="1">
    <source>
        <dbReference type="SAM" id="Phobius"/>
    </source>
</evidence>
<gene>
    <name evidence="2" type="ORF">TELCIR_01851</name>
</gene>
<dbReference type="OrthoDB" id="5857557at2759"/>
<name>A0A2G9V0R3_TELCI</name>
<organism evidence="2 3">
    <name type="scientific">Teladorsagia circumcincta</name>
    <name type="common">Brown stomach worm</name>
    <name type="synonym">Ostertagia circumcincta</name>
    <dbReference type="NCBI Taxonomy" id="45464"/>
    <lineage>
        <taxon>Eukaryota</taxon>
        <taxon>Metazoa</taxon>
        <taxon>Ecdysozoa</taxon>
        <taxon>Nematoda</taxon>
        <taxon>Chromadorea</taxon>
        <taxon>Rhabditida</taxon>
        <taxon>Rhabditina</taxon>
        <taxon>Rhabditomorpha</taxon>
        <taxon>Strongyloidea</taxon>
        <taxon>Trichostrongylidae</taxon>
        <taxon>Teladorsagia</taxon>
    </lineage>
</organism>
<reference evidence="2 3" key="1">
    <citation type="submission" date="2015-09" db="EMBL/GenBank/DDBJ databases">
        <title>Draft genome of the parasitic nematode Teladorsagia circumcincta isolate WARC Sus (inbred).</title>
        <authorList>
            <person name="Mitreva M."/>
        </authorList>
    </citation>
    <scope>NUCLEOTIDE SEQUENCE [LARGE SCALE GENOMIC DNA]</scope>
    <source>
        <strain evidence="2 3">S</strain>
    </source>
</reference>
<evidence type="ECO:0000313" key="2">
    <source>
        <dbReference type="EMBL" id="PIO76081.1"/>
    </source>
</evidence>
<keyword evidence="1" id="KW-1133">Transmembrane helix</keyword>
<dbReference type="EMBL" id="KZ345081">
    <property type="protein sequence ID" value="PIO76081.1"/>
    <property type="molecule type" value="Genomic_DNA"/>
</dbReference>
<feature type="transmembrane region" description="Helical" evidence="1">
    <location>
        <begin position="80"/>
        <end position="103"/>
    </location>
</feature>